<organism evidence="2 3">
    <name type="scientific">Faecalibacterium prausnitzii</name>
    <dbReference type="NCBI Taxonomy" id="853"/>
    <lineage>
        <taxon>Bacteria</taxon>
        <taxon>Bacillati</taxon>
        <taxon>Bacillota</taxon>
        <taxon>Clostridia</taxon>
        <taxon>Eubacteriales</taxon>
        <taxon>Oscillospiraceae</taxon>
        <taxon>Faecalibacterium</taxon>
    </lineage>
</organism>
<sequence length="154" mass="17307">MVPRGCFLLACFGIFRRIPHYPAHSDIFRLKLDGKDVQTMPDVKISDSPAQLDQILRPLGITRSSKNYRVLCDCVALICEQEDRLEAVQKEIYTPVSDQRRCKWSAIQSAVRRAAEKAWALNPEGVQQLAGYPLTGAPSAVQFLEMLYNAVVRG</sequence>
<dbReference type="InterPro" id="IPR016032">
    <property type="entry name" value="Sig_transdc_resp-reg_C-effctor"/>
</dbReference>
<dbReference type="SUPFAM" id="SSF46894">
    <property type="entry name" value="C-terminal effector domain of the bipartite response regulators"/>
    <property type="match status" value="1"/>
</dbReference>
<evidence type="ECO:0000313" key="3">
    <source>
        <dbReference type="Proteomes" id="UP000223709"/>
    </source>
</evidence>
<dbReference type="InterPro" id="IPR014879">
    <property type="entry name" value="Spo0A_C"/>
</dbReference>
<dbReference type="Proteomes" id="UP000223709">
    <property type="component" value="Chromosome"/>
</dbReference>
<dbReference type="EMBL" id="CP023819">
    <property type="protein sequence ID" value="ATL89418.1"/>
    <property type="molecule type" value="Genomic_DNA"/>
</dbReference>
<evidence type="ECO:0000259" key="1">
    <source>
        <dbReference type="Pfam" id="PF08769"/>
    </source>
</evidence>
<dbReference type="Pfam" id="PF08769">
    <property type="entry name" value="Spo0A_C"/>
    <property type="match status" value="1"/>
</dbReference>
<evidence type="ECO:0000313" key="2">
    <source>
        <dbReference type="EMBL" id="ATL89418.1"/>
    </source>
</evidence>
<gene>
    <name evidence="2" type="ORF">CRH10_03360</name>
</gene>
<dbReference type="Gene3D" id="1.10.10.10">
    <property type="entry name" value="Winged helix-like DNA-binding domain superfamily/Winged helix DNA-binding domain"/>
    <property type="match status" value="1"/>
</dbReference>
<protein>
    <recommendedName>
        <fullName evidence="1">Sporulation initiation factor Spo0A C-terminal domain-containing protein</fullName>
    </recommendedName>
</protein>
<proteinExistence type="predicted"/>
<accession>A0A291T8I8</accession>
<dbReference type="GO" id="GO:0005737">
    <property type="term" value="C:cytoplasm"/>
    <property type="evidence" value="ECO:0007669"/>
    <property type="project" value="InterPro"/>
</dbReference>
<feature type="domain" description="Sporulation initiation factor Spo0A C-terminal" evidence="1">
    <location>
        <begin position="54"/>
        <end position="149"/>
    </location>
</feature>
<name>A0A291T8I8_9FIRM</name>
<dbReference type="GO" id="GO:0005509">
    <property type="term" value="F:calcium ion binding"/>
    <property type="evidence" value="ECO:0007669"/>
    <property type="project" value="InterPro"/>
</dbReference>
<dbReference type="GO" id="GO:0003677">
    <property type="term" value="F:DNA binding"/>
    <property type="evidence" value="ECO:0007669"/>
    <property type="project" value="InterPro"/>
</dbReference>
<dbReference type="AlphaFoldDB" id="A0A291T8I8"/>
<reference evidence="2 3" key="1">
    <citation type="submission" date="2017-10" db="EMBL/GenBank/DDBJ databases">
        <title>Complete Genome Sequence of Faecalibacterium prausnitzii isolated from the gut of healthy adult Indian.</title>
        <authorList>
            <person name="Bag S."/>
            <person name="Ghosh T.S."/>
            <person name="Das B."/>
        </authorList>
    </citation>
    <scope>NUCLEOTIDE SEQUENCE [LARGE SCALE GENOMIC DNA]</scope>
    <source>
        <strain evidence="2 3">Indica</strain>
    </source>
</reference>
<dbReference type="InterPro" id="IPR036388">
    <property type="entry name" value="WH-like_DNA-bd_sf"/>
</dbReference>
<dbReference type="GO" id="GO:0042173">
    <property type="term" value="P:regulation of sporulation resulting in formation of a cellular spore"/>
    <property type="evidence" value="ECO:0007669"/>
    <property type="project" value="InterPro"/>
</dbReference>
<dbReference type="GO" id="GO:0003700">
    <property type="term" value="F:DNA-binding transcription factor activity"/>
    <property type="evidence" value="ECO:0007669"/>
    <property type="project" value="InterPro"/>
</dbReference>